<dbReference type="InterPro" id="IPR038765">
    <property type="entry name" value="Papain-like_cys_pep_sf"/>
</dbReference>
<dbReference type="GO" id="GO:0019784">
    <property type="term" value="F:deNEDDylase activity"/>
    <property type="evidence" value="ECO:0007669"/>
    <property type="project" value="InterPro"/>
</dbReference>
<keyword evidence="3" id="KW-0378">Hydrolase</keyword>
<dbReference type="EMBL" id="QDEB01094662">
    <property type="protein sequence ID" value="RZC32768.1"/>
    <property type="molecule type" value="Genomic_DNA"/>
</dbReference>
<evidence type="ECO:0000256" key="2">
    <source>
        <dbReference type="ARBA" id="ARBA00022670"/>
    </source>
</evidence>
<dbReference type="Pfam" id="PF02902">
    <property type="entry name" value="Peptidase_C48"/>
    <property type="match status" value="1"/>
</dbReference>
<evidence type="ECO:0000256" key="1">
    <source>
        <dbReference type="ARBA" id="ARBA00005234"/>
    </source>
</evidence>
<reference evidence="6 7" key="1">
    <citation type="submission" date="2017-03" db="EMBL/GenBank/DDBJ databases">
        <title>Genome of the blue death feigning beetle - Asbolus verrucosus.</title>
        <authorList>
            <person name="Rider S.D."/>
        </authorList>
    </citation>
    <scope>NUCLEOTIDE SEQUENCE [LARGE SCALE GENOMIC DNA]</scope>
    <source>
        <strain evidence="6">Butters</strain>
        <tissue evidence="6">Head and leg muscle</tissue>
    </source>
</reference>
<keyword evidence="7" id="KW-1185">Reference proteome</keyword>
<accession>A0A482VK88</accession>
<dbReference type="Proteomes" id="UP000292052">
    <property type="component" value="Unassembled WGS sequence"/>
</dbReference>
<protein>
    <submittedName>
        <fullName evidence="6">Sentrin-specific protease 8</fullName>
    </submittedName>
</protein>
<dbReference type="OrthoDB" id="5065855at2759"/>
<dbReference type="PANTHER" id="PTHR46468">
    <property type="entry name" value="SENTRIN-SPECIFIC PROTEASE 8"/>
    <property type="match status" value="1"/>
</dbReference>
<dbReference type="GO" id="GO:0008234">
    <property type="term" value="F:cysteine-type peptidase activity"/>
    <property type="evidence" value="ECO:0007669"/>
    <property type="project" value="UniProtKB-KW"/>
</dbReference>
<evidence type="ECO:0000313" key="7">
    <source>
        <dbReference type="Proteomes" id="UP000292052"/>
    </source>
</evidence>
<name>A0A482VK88_ASBVE</name>
<dbReference type="InterPro" id="IPR003653">
    <property type="entry name" value="Peptidase_C48_C"/>
</dbReference>
<sequence>MNKDPIVLSYDESLLRKSDVDLLHGPYWLNDNIISFYFEYLKNTFKSAPYILFISPEVTQCIKIIPSSQMKVFLDPLESKSKQYIFFAFNDNERPQTVGGTHWSLLLFSRADKTVYHYDSSRGSNNEQAEHFARKLFAYFDIKGEFSEEVSLQQTNGYDCGIYLICNAEHLAKHLAAHHTTKNYYNSNEELCNSVSTMRYQIVNIIEKLRD</sequence>
<dbReference type="InterPro" id="IPR044613">
    <property type="entry name" value="Nep1/2-like"/>
</dbReference>
<dbReference type="STRING" id="1661398.A0A482VK88"/>
<dbReference type="GO" id="GO:0006508">
    <property type="term" value="P:proteolysis"/>
    <property type="evidence" value="ECO:0007669"/>
    <property type="project" value="UniProtKB-KW"/>
</dbReference>
<dbReference type="SUPFAM" id="SSF54001">
    <property type="entry name" value="Cysteine proteinases"/>
    <property type="match status" value="1"/>
</dbReference>
<comment type="similarity">
    <text evidence="1">Belongs to the peptidase C48 family.</text>
</comment>
<evidence type="ECO:0000256" key="4">
    <source>
        <dbReference type="ARBA" id="ARBA00022807"/>
    </source>
</evidence>
<dbReference type="Gene3D" id="3.40.395.10">
    <property type="entry name" value="Adenoviral Proteinase, Chain A"/>
    <property type="match status" value="1"/>
</dbReference>
<dbReference type="GO" id="GO:0000338">
    <property type="term" value="P:protein deneddylation"/>
    <property type="evidence" value="ECO:0007669"/>
    <property type="project" value="TreeGrafter"/>
</dbReference>
<keyword evidence="2 6" id="KW-0645">Protease</keyword>
<dbReference type="PANTHER" id="PTHR46468:SF1">
    <property type="entry name" value="SENTRIN-SPECIFIC PROTEASE 8"/>
    <property type="match status" value="1"/>
</dbReference>
<evidence type="ECO:0000256" key="3">
    <source>
        <dbReference type="ARBA" id="ARBA00022801"/>
    </source>
</evidence>
<gene>
    <name evidence="6" type="ORF">BDFB_002017</name>
</gene>
<feature type="domain" description="Ubiquitin-like protease family profile" evidence="5">
    <location>
        <begin position="13"/>
        <end position="171"/>
    </location>
</feature>
<dbReference type="PROSITE" id="PS50600">
    <property type="entry name" value="ULP_PROTEASE"/>
    <property type="match status" value="1"/>
</dbReference>
<proteinExistence type="inferred from homology"/>
<dbReference type="AlphaFoldDB" id="A0A482VK88"/>
<keyword evidence="4" id="KW-0788">Thiol protease</keyword>
<comment type="caution">
    <text evidence="6">The sequence shown here is derived from an EMBL/GenBank/DDBJ whole genome shotgun (WGS) entry which is preliminary data.</text>
</comment>
<evidence type="ECO:0000259" key="5">
    <source>
        <dbReference type="PROSITE" id="PS50600"/>
    </source>
</evidence>
<evidence type="ECO:0000313" key="6">
    <source>
        <dbReference type="EMBL" id="RZC32768.1"/>
    </source>
</evidence>
<organism evidence="6 7">
    <name type="scientific">Asbolus verrucosus</name>
    <name type="common">Desert ironclad beetle</name>
    <dbReference type="NCBI Taxonomy" id="1661398"/>
    <lineage>
        <taxon>Eukaryota</taxon>
        <taxon>Metazoa</taxon>
        <taxon>Ecdysozoa</taxon>
        <taxon>Arthropoda</taxon>
        <taxon>Hexapoda</taxon>
        <taxon>Insecta</taxon>
        <taxon>Pterygota</taxon>
        <taxon>Neoptera</taxon>
        <taxon>Endopterygota</taxon>
        <taxon>Coleoptera</taxon>
        <taxon>Polyphaga</taxon>
        <taxon>Cucujiformia</taxon>
        <taxon>Tenebrionidae</taxon>
        <taxon>Pimeliinae</taxon>
        <taxon>Asbolus</taxon>
    </lineage>
</organism>